<feature type="chain" id="PRO_5039930226" evidence="4">
    <location>
        <begin position="29"/>
        <end position="317"/>
    </location>
</feature>
<dbReference type="InterPro" id="IPR014162">
    <property type="entry name" value="CpoB_C"/>
</dbReference>
<dbReference type="GO" id="GO:0051301">
    <property type="term" value="P:cell division"/>
    <property type="evidence" value="ECO:0007669"/>
    <property type="project" value="InterPro"/>
</dbReference>
<gene>
    <name evidence="5" type="ORF">DFW101_0627</name>
</gene>
<keyword evidence="6" id="KW-1185">Reference proteome</keyword>
<dbReference type="EMBL" id="CM001368">
    <property type="protein sequence ID" value="EHJ46644.1"/>
    <property type="molecule type" value="Genomic_DNA"/>
</dbReference>
<dbReference type="Proteomes" id="UP000004662">
    <property type="component" value="Chromosome"/>
</dbReference>
<dbReference type="AlphaFoldDB" id="G7QDY8"/>
<keyword evidence="1" id="KW-0802">TPR repeat</keyword>
<dbReference type="InterPro" id="IPR019734">
    <property type="entry name" value="TPR_rpt"/>
</dbReference>
<dbReference type="HAMAP" id="MF_02066">
    <property type="entry name" value="CpoB"/>
    <property type="match status" value="1"/>
</dbReference>
<dbReference type="RefSeq" id="WP_009180078.1">
    <property type="nucleotide sequence ID" value="NZ_CM001368.1"/>
</dbReference>
<dbReference type="InterPro" id="IPR011990">
    <property type="entry name" value="TPR-like_helical_dom_sf"/>
</dbReference>
<feature type="region of interest" description="Disordered" evidence="3">
    <location>
        <begin position="98"/>
        <end position="196"/>
    </location>
</feature>
<dbReference type="Gene3D" id="1.25.40.10">
    <property type="entry name" value="Tetratricopeptide repeat domain"/>
    <property type="match status" value="1"/>
</dbReference>
<evidence type="ECO:0000313" key="5">
    <source>
        <dbReference type="EMBL" id="EHJ46644.1"/>
    </source>
</evidence>
<dbReference type="SUPFAM" id="SSF48452">
    <property type="entry name" value="TPR-like"/>
    <property type="match status" value="1"/>
</dbReference>
<keyword evidence="4" id="KW-0732">Signal</keyword>
<feature type="compositionally biased region" description="Low complexity" evidence="3">
    <location>
        <begin position="103"/>
        <end position="148"/>
    </location>
</feature>
<dbReference type="eggNOG" id="COG1729">
    <property type="taxonomic scope" value="Bacteria"/>
</dbReference>
<accession>G7QDY8</accession>
<dbReference type="NCBIfam" id="TIGR02795">
    <property type="entry name" value="tol_pal_ybgF"/>
    <property type="match status" value="1"/>
</dbReference>
<reference evidence="6" key="1">
    <citation type="journal article" date="2015" name="Genome Announc.">
        <title>High-Quality Draft Genome Sequence of Desulfovibrio carbinoliphilus FW-101-2B, an Organic Acid-Oxidizing Sulfate-Reducing Bacterium Isolated from Uranium(VI)-Contaminated Groundwater.</title>
        <authorList>
            <person name="Ramsay B.D."/>
            <person name="Hwang C."/>
            <person name="Woo H.L."/>
            <person name="Carroll S.L."/>
            <person name="Lucas S."/>
            <person name="Han J."/>
            <person name="Lapidus A.L."/>
            <person name="Cheng J.F."/>
            <person name="Goodwin L.A."/>
            <person name="Pitluck S."/>
            <person name="Peters L."/>
            <person name="Chertkov O."/>
            <person name="Held B."/>
            <person name="Detter J.C."/>
            <person name="Han C.S."/>
            <person name="Tapia R."/>
            <person name="Land M.L."/>
            <person name="Hauser L.J."/>
            <person name="Kyrpides N.C."/>
            <person name="Ivanova N.N."/>
            <person name="Mikhailova N."/>
            <person name="Pagani I."/>
            <person name="Woyke T."/>
            <person name="Arkin A.P."/>
            <person name="Dehal P."/>
            <person name="Chivian D."/>
            <person name="Criddle C.S."/>
            <person name="Wu W."/>
            <person name="Chakraborty R."/>
            <person name="Hazen T.C."/>
            <person name="Fields M.W."/>
        </authorList>
    </citation>
    <scope>NUCLEOTIDE SEQUENCE [LARGE SCALE GENOMIC DNA]</scope>
    <source>
        <strain evidence="6">FW-101-2B</strain>
    </source>
</reference>
<evidence type="ECO:0000313" key="6">
    <source>
        <dbReference type="Proteomes" id="UP000004662"/>
    </source>
</evidence>
<dbReference type="InterPro" id="IPR034706">
    <property type="entry name" value="CpoB"/>
</dbReference>
<evidence type="ECO:0000256" key="4">
    <source>
        <dbReference type="SAM" id="SignalP"/>
    </source>
</evidence>
<dbReference type="HOGENOM" id="CLU_044315_3_0_7"/>
<feature type="compositionally biased region" description="Low complexity" evidence="3">
    <location>
        <begin position="183"/>
        <end position="196"/>
    </location>
</feature>
<protein>
    <submittedName>
        <fullName evidence="5">Tol-pal system protein YbgF</fullName>
    </submittedName>
</protein>
<feature type="signal peptide" evidence="4">
    <location>
        <begin position="1"/>
        <end position="28"/>
    </location>
</feature>
<dbReference type="STRING" id="694327.DFW101_0627"/>
<dbReference type="Pfam" id="PF13432">
    <property type="entry name" value="TPR_16"/>
    <property type="match status" value="1"/>
</dbReference>
<evidence type="ECO:0000256" key="3">
    <source>
        <dbReference type="SAM" id="MobiDB-lite"/>
    </source>
</evidence>
<evidence type="ECO:0000256" key="1">
    <source>
        <dbReference type="PROSITE-ProRule" id="PRU00339"/>
    </source>
</evidence>
<dbReference type="PROSITE" id="PS51257">
    <property type="entry name" value="PROKAR_LIPOPROTEIN"/>
    <property type="match status" value="1"/>
</dbReference>
<organism evidence="5 6">
    <name type="scientific">Solidesulfovibrio carbinoliphilus subsp. oakridgensis</name>
    <dbReference type="NCBI Taxonomy" id="694327"/>
    <lineage>
        <taxon>Bacteria</taxon>
        <taxon>Pseudomonadati</taxon>
        <taxon>Thermodesulfobacteriota</taxon>
        <taxon>Desulfovibrionia</taxon>
        <taxon>Desulfovibrionales</taxon>
        <taxon>Desulfovibrionaceae</taxon>
        <taxon>Solidesulfovibrio</taxon>
    </lineage>
</organism>
<sequence>MKTRPTKNPILAAALVAVVLGGCAPAKRSDVPAPLNTPADMWAELENTKGEVRRLNAKVEELTLQVQANQKDPEMAGRVARLEGNVNRLASQLAIDVGGGGAAPQADGGAMTAAPQPQAGYAQQQPGYGQPQPGYAQPQAGYGQGPAATAGSAGTDDEDVQIPPYRPQGGYAAPVQPAPAPQAPAAAAPPAAEPQNPADAVYAKGLASFNAKQYQQALGIFQEFARNFKTSPLMPNALFWTGECYFQLGDFANAALSYQEVVEKYPKSAKHADALFKRGVAFQKLGNAGAAKLSFKEVIDKYPDSAFAARAKTMMPK</sequence>
<name>G7QDY8_9BACT</name>
<dbReference type="OrthoDB" id="13540at2"/>
<dbReference type="SMART" id="SM00028">
    <property type="entry name" value="TPR"/>
    <property type="match status" value="3"/>
</dbReference>
<dbReference type="Pfam" id="PF13174">
    <property type="entry name" value="TPR_6"/>
    <property type="match status" value="1"/>
</dbReference>
<feature type="coiled-coil region" evidence="2">
    <location>
        <begin position="45"/>
        <end position="72"/>
    </location>
</feature>
<proteinExistence type="inferred from homology"/>
<evidence type="ECO:0000256" key="2">
    <source>
        <dbReference type="SAM" id="Coils"/>
    </source>
</evidence>
<feature type="repeat" description="TPR" evidence="1">
    <location>
        <begin position="235"/>
        <end position="268"/>
    </location>
</feature>
<feature type="repeat" description="TPR" evidence="1">
    <location>
        <begin position="272"/>
        <end position="305"/>
    </location>
</feature>
<keyword evidence="2" id="KW-0175">Coiled coil</keyword>
<dbReference type="PROSITE" id="PS50005">
    <property type="entry name" value="TPR"/>
    <property type="match status" value="2"/>
</dbReference>